<accession>A0A5N5X5J1</accession>
<keyword evidence="1" id="KW-0863">Zinc-finger</keyword>
<dbReference type="Pfam" id="PF13920">
    <property type="entry name" value="zf-C3HC4_3"/>
    <property type="match status" value="1"/>
</dbReference>
<organism evidence="4 5">
    <name type="scientific">Aspergillus leporis</name>
    <dbReference type="NCBI Taxonomy" id="41062"/>
    <lineage>
        <taxon>Eukaryota</taxon>
        <taxon>Fungi</taxon>
        <taxon>Dikarya</taxon>
        <taxon>Ascomycota</taxon>
        <taxon>Pezizomycotina</taxon>
        <taxon>Eurotiomycetes</taxon>
        <taxon>Eurotiomycetidae</taxon>
        <taxon>Eurotiales</taxon>
        <taxon>Aspergillaceae</taxon>
        <taxon>Aspergillus</taxon>
        <taxon>Aspergillus subgen. Circumdati</taxon>
    </lineage>
</organism>
<feature type="region of interest" description="Disordered" evidence="2">
    <location>
        <begin position="135"/>
        <end position="165"/>
    </location>
</feature>
<dbReference type="GO" id="GO:0016567">
    <property type="term" value="P:protein ubiquitination"/>
    <property type="evidence" value="ECO:0007669"/>
    <property type="project" value="TreeGrafter"/>
</dbReference>
<feature type="compositionally biased region" description="Basic residues" evidence="2">
    <location>
        <begin position="239"/>
        <end position="248"/>
    </location>
</feature>
<keyword evidence="5" id="KW-1185">Reference proteome</keyword>
<feature type="domain" description="RING-type" evidence="3">
    <location>
        <begin position="392"/>
        <end position="438"/>
    </location>
</feature>
<dbReference type="InterPro" id="IPR013083">
    <property type="entry name" value="Znf_RING/FYVE/PHD"/>
</dbReference>
<feature type="region of interest" description="Disordered" evidence="2">
    <location>
        <begin position="1"/>
        <end position="73"/>
    </location>
</feature>
<feature type="region of interest" description="Disordered" evidence="2">
    <location>
        <begin position="238"/>
        <end position="295"/>
    </location>
</feature>
<sequence length="450" mass="49960">MAQPVVPNPWGSSNVPELPSLNPHLSHVAMNDSGTSGYSGPTNMQNPTSHGVSSEQTGDSTSHVPRGPHDAASGLDLLDAHMFEPPIPNGDYALPQEQFTPFRSQYLNSNVIFPNMQNQFGGSVNMPNSEQLQYGNNGHQWSDHSHAGHQRPSVATGQVASPAMSPPNQYYQTIFPQTLQQYVPYPMPTPVSHATNNQSVSSSALRMDVPAVSSPNRQASFRPRQFSQFPQAGVTPATIHHRRQHRTHSIASSVPSVQQQHTRTSSQNLHVRSRPPVRDTNYLNIPTPQIPGSHAARLAIPPSEMAPGETPYPPPLTAQERGELARRLHMRELLRSAQSSESHALHYYEENYLRPQRRQLEEAVSHSRGLDDQKDGRPEPKEDKDLTVNLECKICMSQLVDTVLIPCGHAILCRWCAEQHTRPDRSRPKASVLCPLCRAPVKQKIRIYLS</sequence>
<dbReference type="GO" id="GO:0008270">
    <property type="term" value="F:zinc ion binding"/>
    <property type="evidence" value="ECO:0007669"/>
    <property type="project" value="UniProtKB-KW"/>
</dbReference>
<reference evidence="4 5" key="1">
    <citation type="submission" date="2019-04" db="EMBL/GenBank/DDBJ databases">
        <title>Friends and foes A comparative genomics study of 23 Aspergillus species from section Flavi.</title>
        <authorList>
            <consortium name="DOE Joint Genome Institute"/>
            <person name="Kjaerbolling I."/>
            <person name="Vesth T."/>
            <person name="Frisvad J.C."/>
            <person name="Nybo J.L."/>
            <person name="Theobald S."/>
            <person name="Kildgaard S."/>
            <person name="Isbrandt T."/>
            <person name="Kuo A."/>
            <person name="Sato A."/>
            <person name="Lyhne E.K."/>
            <person name="Kogle M.E."/>
            <person name="Wiebenga A."/>
            <person name="Kun R.S."/>
            <person name="Lubbers R.J."/>
            <person name="Makela M.R."/>
            <person name="Barry K."/>
            <person name="Chovatia M."/>
            <person name="Clum A."/>
            <person name="Daum C."/>
            <person name="Haridas S."/>
            <person name="He G."/>
            <person name="LaButti K."/>
            <person name="Lipzen A."/>
            <person name="Mondo S."/>
            <person name="Riley R."/>
            <person name="Salamov A."/>
            <person name="Simmons B.A."/>
            <person name="Magnuson J.K."/>
            <person name="Henrissat B."/>
            <person name="Mortensen U.H."/>
            <person name="Larsen T.O."/>
            <person name="Devries R.P."/>
            <person name="Grigoriev I.V."/>
            <person name="Machida M."/>
            <person name="Baker S.E."/>
            <person name="Andersen M.R."/>
        </authorList>
    </citation>
    <scope>NUCLEOTIDE SEQUENCE [LARGE SCALE GENOMIC DNA]</scope>
    <source>
        <strain evidence="4 5">CBS 151.66</strain>
    </source>
</reference>
<dbReference type="SUPFAM" id="SSF57850">
    <property type="entry name" value="RING/U-box"/>
    <property type="match status" value="1"/>
</dbReference>
<protein>
    <recommendedName>
        <fullName evidence="3">RING-type domain-containing protein</fullName>
    </recommendedName>
</protein>
<evidence type="ECO:0000259" key="3">
    <source>
        <dbReference type="PROSITE" id="PS50089"/>
    </source>
</evidence>
<dbReference type="OrthoDB" id="1711136at2759"/>
<dbReference type="PROSITE" id="PS50089">
    <property type="entry name" value="ZF_RING_2"/>
    <property type="match status" value="1"/>
</dbReference>
<dbReference type="GO" id="GO:0061630">
    <property type="term" value="F:ubiquitin protein ligase activity"/>
    <property type="evidence" value="ECO:0007669"/>
    <property type="project" value="UniProtKB-EC"/>
</dbReference>
<evidence type="ECO:0000256" key="1">
    <source>
        <dbReference type="PROSITE-ProRule" id="PRU00175"/>
    </source>
</evidence>
<feature type="compositionally biased region" description="Polar residues" evidence="2">
    <location>
        <begin position="249"/>
        <end position="270"/>
    </location>
</feature>
<evidence type="ECO:0000313" key="5">
    <source>
        <dbReference type="Proteomes" id="UP000326565"/>
    </source>
</evidence>
<keyword evidence="1" id="KW-0862">Zinc</keyword>
<feature type="region of interest" description="Disordered" evidence="2">
    <location>
        <begin position="361"/>
        <end position="383"/>
    </location>
</feature>
<dbReference type="InterPro" id="IPR045194">
    <property type="entry name" value="MGRN1/RNF157-like"/>
</dbReference>
<keyword evidence="1" id="KW-0479">Metal-binding</keyword>
<evidence type="ECO:0000313" key="4">
    <source>
        <dbReference type="EMBL" id="KAB8075936.1"/>
    </source>
</evidence>
<dbReference type="SMART" id="SM00184">
    <property type="entry name" value="RING"/>
    <property type="match status" value="1"/>
</dbReference>
<dbReference type="AlphaFoldDB" id="A0A5N5X5J1"/>
<dbReference type="Proteomes" id="UP000326565">
    <property type="component" value="Unassembled WGS sequence"/>
</dbReference>
<name>A0A5N5X5J1_9EURO</name>
<dbReference type="InterPro" id="IPR001841">
    <property type="entry name" value="Znf_RING"/>
</dbReference>
<dbReference type="Gene3D" id="3.30.40.10">
    <property type="entry name" value="Zinc/RING finger domain, C3HC4 (zinc finger)"/>
    <property type="match status" value="1"/>
</dbReference>
<dbReference type="EMBL" id="ML732187">
    <property type="protein sequence ID" value="KAB8075936.1"/>
    <property type="molecule type" value="Genomic_DNA"/>
</dbReference>
<proteinExistence type="predicted"/>
<evidence type="ECO:0000256" key="2">
    <source>
        <dbReference type="SAM" id="MobiDB-lite"/>
    </source>
</evidence>
<dbReference type="PANTHER" id="PTHR22996:SF0">
    <property type="entry name" value="RE60872P-RELATED"/>
    <property type="match status" value="1"/>
</dbReference>
<dbReference type="PANTHER" id="PTHR22996">
    <property type="entry name" value="MAHOGUNIN"/>
    <property type="match status" value="1"/>
</dbReference>
<feature type="compositionally biased region" description="Polar residues" evidence="2">
    <location>
        <begin position="32"/>
        <end position="63"/>
    </location>
</feature>
<gene>
    <name evidence="4" type="ORF">BDV29DRAFT_155177</name>
</gene>